<evidence type="ECO:0000313" key="3">
    <source>
        <dbReference type="Proteomes" id="UP000650466"/>
    </source>
</evidence>
<evidence type="ECO:0000313" key="2">
    <source>
        <dbReference type="EMBL" id="MBD0384026.1"/>
    </source>
</evidence>
<accession>A0A926QLL2</accession>
<dbReference type="EMBL" id="JACVVD010000014">
    <property type="protein sequence ID" value="MBD0384026.1"/>
    <property type="molecule type" value="Genomic_DNA"/>
</dbReference>
<dbReference type="PRINTS" id="PR00420">
    <property type="entry name" value="RNGMNOXGNASE"/>
</dbReference>
<dbReference type="InterPro" id="IPR036188">
    <property type="entry name" value="FAD/NAD-bd_sf"/>
</dbReference>
<dbReference type="InterPro" id="IPR050407">
    <property type="entry name" value="Geranylgeranyl_reductase"/>
</dbReference>
<proteinExistence type="predicted"/>
<comment type="caution">
    <text evidence="2">The sequence shown here is derived from an EMBL/GenBank/DDBJ whole genome shotgun (WGS) entry which is preliminary data.</text>
</comment>
<dbReference type="RefSeq" id="WP_188177799.1">
    <property type="nucleotide sequence ID" value="NZ_JACVVD010000014.1"/>
</dbReference>
<dbReference type="InterPro" id="IPR002938">
    <property type="entry name" value="FAD-bd"/>
</dbReference>
<keyword evidence="3" id="KW-1185">Reference proteome</keyword>
<dbReference type="PANTHER" id="PTHR42685">
    <property type="entry name" value="GERANYLGERANYL DIPHOSPHATE REDUCTASE"/>
    <property type="match status" value="1"/>
</dbReference>
<organism evidence="2 3">
    <name type="scientific">Paenibacillus sedimenti</name>
    <dbReference type="NCBI Taxonomy" id="2770274"/>
    <lineage>
        <taxon>Bacteria</taxon>
        <taxon>Bacillati</taxon>
        <taxon>Bacillota</taxon>
        <taxon>Bacilli</taxon>
        <taxon>Bacillales</taxon>
        <taxon>Paenibacillaceae</taxon>
        <taxon>Paenibacillus</taxon>
    </lineage>
</organism>
<dbReference type="GO" id="GO:0071949">
    <property type="term" value="F:FAD binding"/>
    <property type="evidence" value="ECO:0007669"/>
    <property type="project" value="InterPro"/>
</dbReference>
<evidence type="ECO:0000259" key="1">
    <source>
        <dbReference type="Pfam" id="PF01494"/>
    </source>
</evidence>
<keyword evidence="2" id="KW-0560">Oxidoreductase</keyword>
<dbReference type="Gene3D" id="3.50.50.60">
    <property type="entry name" value="FAD/NAD(P)-binding domain"/>
    <property type="match status" value="1"/>
</dbReference>
<dbReference type="SUPFAM" id="SSF51905">
    <property type="entry name" value="FAD/NAD(P)-binding domain"/>
    <property type="match status" value="1"/>
</dbReference>
<dbReference type="AlphaFoldDB" id="A0A926QLL2"/>
<reference evidence="2" key="1">
    <citation type="submission" date="2020-09" db="EMBL/GenBank/DDBJ databases">
        <title>Draft Genome Sequence of Paenibacillus sp. WST5.</title>
        <authorList>
            <person name="Bao Z."/>
        </authorList>
    </citation>
    <scope>NUCLEOTIDE SEQUENCE</scope>
    <source>
        <strain evidence="2">WST5</strain>
    </source>
</reference>
<sequence length="409" mass="46089">MSRKSYDVIIVGARVAGSSLAYELSKAGYEVLLVDRSTFPSDILSTHNFFNNSVAMLREMGILDQLLQTGTPMYRRAYVQMDDVVIDGIYPEVSGETHCLCVRRKYLDRVLFEHAAAQERVTAWEGFRVTEVLMHNDTVSGIVGIHRDGRTEEIAARLVVGADGRNSMLRRLVNSERKMAVPTDFASYVGYFANYRQEGERCVEFYKMNDNLAIIFPTSDQLFVVGVMFPLEKKEWIEKFRNNPEAGMRELVDAGFSHTTFPERLRDASLEEPVKGLLGYDNDWFQGMGKGWALVGDAVSFKDPAVGQGMHDAIYGARLLTAILSETDAWETSWEEMAAKYQTAMESKMLSRYHMACQITKNSPVTMEQTVANRIIGSNPDATRAFLGIYNYANEPEELGQIVMHLLQG</sequence>
<dbReference type="GO" id="GO:0004497">
    <property type="term" value="F:monooxygenase activity"/>
    <property type="evidence" value="ECO:0007669"/>
    <property type="project" value="UniProtKB-KW"/>
</dbReference>
<dbReference type="Proteomes" id="UP000650466">
    <property type="component" value="Unassembled WGS sequence"/>
</dbReference>
<gene>
    <name evidence="2" type="ORF">ICC18_28640</name>
</gene>
<name>A0A926QLL2_9BACL</name>
<protein>
    <submittedName>
        <fullName evidence="2">FAD-dependent monooxygenase</fullName>
    </submittedName>
</protein>
<dbReference type="PANTHER" id="PTHR42685:SF22">
    <property type="entry name" value="CONDITIONED MEDIUM FACTOR RECEPTOR 1"/>
    <property type="match status" value="1"/>
</dbReference>
<feature type="domain" description="FAD-binding" evidence="1">
    <location>
        <begin position="6"/>
        <end position="325"/>
    </location>
</feature>
<keyword evidence="2" id="KW-0503">Monooxygenase</keyword>
<dbReference type="Pfam" id="PF01494">
    <property type="entry name" value="FAD_binding_3"/>
    <property type="match status" value="1"/>
</dbReference>